<sequence length="461" mass="50873">MDDTLQNFTLFKDRHDAHEAELLGQTPIIATLGRVIERLPAPGCVALYGSWGTGKTSILRQAMRAELVHAGARRSVWFDPWEYERLGDVMSSLLHAIVKQLALSDGSRAKRAKQLALGIAKTTLSLGTRVALAGAFGGDEMFKSLASMRPEDMQGHWQAFESFQDQVSNMKDSFRKLVDTALEDCDEDARLVIFLDDLDRCLPDNVVVLIEAIKLFLCGSASPDAPATRAVFVFGLDRRIVGEAIHHRYPGSTAYTGENYLEKIFDVSLEVPPVSIEQIETFIRNEFASNPSVLSMLAAAFTVTAPKQRTDGSTVEGLRLIARALALPVLANPRVIKRSLNRLVLLLSDAARRKRLNSLRDTQRLHRLLLWTAGAERFRGFRQFFRESTKAALLAAAAALAGDASQRSEDIASVTDMPGLREFLAAFELPPNGWEAERRRSPGGVLVTVRDIDDFLAQAGL</sequence>
<dbReference type="Gene3D" id="3.40.50.300">
    <property type="entry name" value="P-loop containing nucleotide triphosphate hydrolases"/>
    <property type="match status" value="1"/>
</dbReference>
<dbReference type="PANTHER" id="PTHR22674:SF6">
    <property type="entry name" value="NTPASE KAP FAMILY P-LOOP DOMAIN-CONTAINING PROTEIN 1"/>
    <property type="match status" value="1"/>
</dbReference>
<dbReference type="SUPFAM" id="SSF52540">
    <property type="entry name" value="P-loop containing nucleoside triphosphate hydrolases"/>
    <property type="match status" value="1"/>
</dbReference>
<dbReference type="InterPro" id="IPR027417">
    <property type="entry name" value="P-loop_NTPase"/>
</dbReference>
<protein>
    <submittedName>
        <fullName evidence="2">KAP P-loop domain protein</fullName>
    </submittedName>
</protein>
<dbReference type="RefSeq" id="WP_012826608.1">
    <property type="nucleotide sequence ID" value="NC_013440.1"/>
</dbReference>
<dbReference type="PANTHER" id="PTHR22674">
    <property type="entry name" value="NTPASE, KAP FAMILY P-LOOP DOMAIN-CONTAINING 1"/>
    <property type="match status" value="1"/>
</dbReference>
<dbReference type="HOGENOM" id="CLU_592851_0_0_7"/>
<dbReference type="OrthoDB" id="9806479at2"/>
<evidence type="ECO:0000313" key="3">
    <source>
        <dbReference type="Proteomes" id="UP000001880"/>
    </source>
</evidence>
<dbReference type="eggNOG" id="COG4928">
    <property type="taxonomic scope" value="Bacteria"/>
</dbReference>
<keyword evidence="3" id="KW-1185">Reference proteome</keyword>
<dbReference type="InterPro" id="IPR052754">
    <property type="entry name" value="NTPase_KAP_P-loop"/>
</dbReference>
<evidence type="ECO:0000313" key="2">
    <source>
        <dbReference type="EMBL" id="ACY13999.1"/>
    </source>
</evidence>
<name>D0LUV9_HALO1</name>
<dbReference type="AlphaFoldDB" id="D0LUV9"/>
<reference evidence="2 3" key="1">
    <citation type="journal article" date="2010" name="Stand. Genomic Sci.">
        <title>Complete genome sequence of Haliangium ochraceum type strain (SMP-2).</title>
        <authorList>
            <consortium name="US DOE Joint Genome Institute (JGI-PGF)"/>
            <person name="Ivanova N."/>
            <person name="Daum C."/>
            <person name="Lang E."/>
            <person name="Abt B."/>
            <person name="Kopitz M."/>
            <person name="Saunders E."/>
            <person name="Lapidus A."/>
            <person name="Lucas S."/>
            <person name="Glavina Del Rio T."/>
            <person name="Nolan M."/>
            <person name="Tice H."/>
            <person name="Copeland A."/>
            <person name="Cheng J.F."/>
            <person name="Chen F."/>
            <person name="Bruce D."/>
            <person name="Goodwin L."/>
            <person name="Pitluck S."/>
            <person name="Mavromatis K."/>
            <person name="Pati A."/>
            <person name="Mikhailova N."/>
            <person name="Chen A."/>
            <person name="Palaniappan K."/>
            <person name="Land M."/>
            <person name="Hauser L."/>
            <person name="Chang Y.J."/>
            <person name="Jeffries C.D."/>
            <person name="Detter J.C."/>
            <person name="Brettin T."/>
            <person name="Rohde M."/>
            <person name="Goker M."/>
            <person name="Bristow J."/>
            <person name="Markowitz V."/>
            <person name="Eisen J.A."/>
            <person name="Hugenholtz P."/>
            <person name="Kyrpides N.C."/>
            <person name="Klenk H.P."/>
        </authorList>
    </citation>
    <scope>NUCLEOTIDE SEQUENCE [LARGE SCALE GENOMIC DNA]</scope>
    <source>
        <strain evidence="3">DSM 14365 / CIP 107738 / JCM 11303 / AJ 13395 / SMP-2</strain>
    </source>
</reference>
<dbReference type="KEGG" id="hoh:Hoch_1445"/>
<dbReference type="EMBL" id="CP001804">
    <property type="protein sequence ID" value="ACY13999.1"/>
    <property type="molecule type" value="Genomic_DNA"/>
</dbReference>
<gene>
    <name evidence="2" type="ordered locus">Hoch_1445</name>
</gene>
<dbReference type="Proteomes" id="UP000001880">
    <property type="component" value="Chromosome"/>
</dbReference>
<evidence type="ECO:0000259" key="1">
    <source>
        <dbReference type="Pfam" id="PF07693"/>
    </source>
</evidence>
<proteinExistence type="predicted"/>
<accession>D0LUV9</accession>
<dbReference type="Pfam" id="PF07693">
    <property type="entry name" value="KAP_NTPase"/>
    <property type="match status" value="1"/>
</dbReference>
<dbReference type="InterPro" id="IPR011646">
    <property type="entry name" value="KAP_P-loop"/>
</dbReference>
<dbReference type="STRING" id="502025.Hoch_1445"/>
<organism evidence="2 3">
    <name type="scientific">Haliangium ochraceum (strain DSM 14365 / JCM 11303 / SMP-2)</name>
    <dbReference type="NCBI Taxonomy" id="502025"/>
    <lineage>
        <taxon>Bacteria</taxon>
        <taxon>Pseudomonadati</taxon>
        <taxon>Myxococcota</taxon>
        <taxon>Polyangia</taxon>
        <taxon>Haliangiales</taxon>
        <taxon>Kofleriaceae</taxon>
        <taxon>Haliangium</taxon>
    </lineage>
</organism>
<feature type="domain" description="KAP NTPase" evidence="1">
    <location>
        <begin position="27"/>
        <end position="345"/>
    </location>
</feature>